<accession>A0A1R1Y4A7</accession>
<gene>
    <name evidence="1" type="ORF">AYI70_g3407</name>
</gene>
<comment type="caution">
    <text evidence="1">The sequence shown here is derived from an EMBL/GenBank/DDBJ whole genome shotgun (WGS) entry which is preliminary data.</text>
</comment>
<dbReference type="AlphaFoldDB" id="A0A1R1Y4A7"/>
<reference evidence="1 2" key="1">
    <citation type="submission" date="2017-01" db="EMBL/GenBank/DDBJ databases">
        <authorList>
            <person name="Mah S.A."/>
            <person name="Swanson W.J."/>
            <person name="Moy G.W."/>
            <person name="Vacquier V.D."/>
        </authorList>
    </citation>
    <scope>NUCLEOTIDE SEQUENCE [LARGE SCALE GENOMIC DNA]</scope>
    <source>
        <strain evidence="1 2">GSMNP</strain>
    </source>
</reference>
<evidence type="ECO:0000313" key="2">
    <source>
        <dbReference type="Proteomes" id="UP000187283"/>
    </source>
</evidence>
<dbReference type="Proteomes" id="UP000187283">
    <property type="component" value="Unassembled WGS sequence"/>
</dbReference>
<dbReference type="OrthoDB" id="10624151at2759"/>
<proteinExistence type="predicted"/>
<evidence type="ECO:0000313" key="1">
    <source>
        <dbReference type="EMBL" id="OMJ21576.1"/>
    </source>
</evidence>
<sequence>MTKSRVSEYDRSSPHLSVLTRKSPSILTPQFLLLVVSGYSFDTTENSMSRAAFAVAYRPQLLNACTASKLDVCTSTKSTPISSLLNSLRICEVCITNDTRLILKYSSIPSRSLYSPTFFDKSPIVPEFIITYTLSILSPSIKIPSTTSYINNSLYQTPTFPNSLRLLPNKMKSFFISSPPPKSSFELAAILAANSAPKPDADPKTATNDLIIVIKR</sequence>
<name>A0A1R1Y4A7_9FUNG</name>
<protein>
    <submittedName>
        <fullName evidence="1">Uncharacterized protein</fullName>
    </submittedName>
</protein>
<dbReference type="EMBL" id="LSSN01000961">
    <property type="protein sequence ID" value="OMJ21576.1"/>
    <property type="molecule type" value="Genomic_DNA"/>
</dbReference>
<keyword evidence="2" id="KW-1185">Reference proteome</keyword>
<organism evidence="1 2">
    <name type="scientific">Smittium culicis</name>
    <dbReference type="NCBI Taxonomy" id="133412"/>
    <lineage>
        <taxon>Eukaryota</taxon>
        <taxon>Fungi</taxon>
        <taxon>Fungi incertae sedis</taxon>
        <taxon>Zoopagomycota</taxon>
        <taxon>Kickxellomycotina</taxon>
        <taxon>Harpellomycetes</taxon>
        <taxon>Harpellales</taxon>
        <taxon>Legeriomycetaceae</taxon>
        <taxon>Smittium</taxon>
    </lineage>
</organism>